<evidence type="ECO:0000256" key="4">
    <source>
        <dbReference type="ARBA" id="ARBA00008391"/>
    </source>
</evidence>
<organism evidence="14">
    <name type="scientific">bioreactor metagenome</name>
    <dbReference type="NCBI Taxonomy" id="1076179"/>
    <lineage>
        <taxon>unclassified sequences</taxon>
        <taxon>metagenomes</taxon>
        <taxon>ecological metagenomes</taxon>
    </lineage>
</organism>
<evidence type="ECO:0000256" key="9">
    <source>
        <dbReference type="ARBA" id="ARBA00022723"/>
    </source>
</evidence>
<gene>
    <name evidence="14" type="primary">hpt_50</name>
    <name evidence="14" type="ORF">SDC9_193078</name>
</gene>
<keyword evidence="8 14" id="KW-0808">Transferase</keyword>
<dbReference type="GO" id="GO:0032263">
    <property type="term" value="P:GMP salvage"/>
    <property type="evidence" value="ECO:0007669"/>
    <property type="project" value="TreeGrafter"/>
</dbReference>
<feature type="domain" description="Phosphoribosyltransferase" evidence="13">
    <location>
        <begin position="14"/>
        <end position="159"/>
    </location>
</feature>
<dbReference type="GO" id="GO:0004422">
    <property type="term" value="F:hypoxanthine phosphoribosyltransferase activity"/>
    <property type="evidence" value="ECO:0007669"/>
    <property type="project" value="InterPro"/>
</dbReference>
<dbReference type="InterPro" id="IPR050408">
    <property type="entry name" value="HGPRT"/>
</dbReference>
<dbReference type="GO" id="GO:0006166">
    <property type="term" value="P:purine ribonucleoside salvage"/>
    <property type="evidence" value="ECO:0007669"/>
    <property type="project" value="UniProtKB-KW"/>
</dbReference>
<evidence type="ECO:0000256" key="3">
    <source>
        <dbReference type="ARBA" id="ARBA00004669"/>
    </source>
</evidence>
<dbReference type="GO" id="GO:0032264">
    <property type="term" value="P:IMP salvage"/>
    <property type="evidence" value="ECO:0007669"/>
    <property type="project" value="TreeGrafter"/>
</dbReference>
<keyword evidence="6" id="KW-0963">Cytoplasm</keyword>
<keyword evidence="12" id="KW-0460">Magnesium</keyword>
<dbReference type="Pfam" id="PF00156">
    <property type="entry name" value="Pribosyltran"/>
    <property type="match status" value="1"/>
</dbReference>
<name>A0A645I2I4_9ZZZZ</name>
<dbReference type="InterPro" id="IPR000836">
    <property type="entry name" value="PRTase_dom"/>
</dbReference>
<dbReference type="EC" id="2.4.2.8" evidence="5"/>
<dbReference type="PANTHER" id="PTHR43340">
    <property type="entry name" value="HYPOXANTHINE-GUANINE PHOSPHORIBOSYLTRANSFERASE"/>
    <property type="match status" value="1"/>
</dbReference>
<evidence type="ECO:0000313" key="14">
    <source>
        <dbReference type="EMBL" id="MPN45511.1"/>
    </source>
</evidence>
<reference evidence="14" key="1">
    <citation type="submission" date="2019-08" db="EMBL/GenBank/DDBJ databases">
        <authorList>
            <person name="Kucharzyk K."/>
            <person name="Murdoch R.W."/>
            <person name="Higgins S."/>
            <person name="Loffler F."/>
        </authorList>
    </citation>
    <scope>NUCLEOTIDE SEQUENCE</scope>
</reference>
<dbReference type="GO" id="GO:0005829">
    <property type="term" value="C:cytosol"/>
    <property type="evidence" value="ECO:0007669"/>
    <property type="project" value="TreeGrafter"/>
</dbReference>
<keyword evidence="7 14" id="KW-0328">Glycosyltransferase</keyword>
<dbReference type="InterPro" id="IPR005904">
    <property type="entry name" value="Hxn_phspho_trans"/>
</dbReference>
<dbReference type="NCBIfam" id="TIGR01203">
    <property type="entry name" value="HGPRTase"/>
    <property type="match status" value="1"/>
</dbReference>
<dbReference type="PANTHER" id="PTHR43340:SF1">
    <property type="entry name" value="HYPOXANTHINE PHOSPHORIBOSYLTRANSFERASE"/>
    <property type="match status" value="1"/>
</dbReference>
<comment type="caution">
    <text evidence="14">The sequence shown here is derived from an EMBL/GenBank/DDBJ whole genome shotgun (WGS) entry which is preliminary data.</text>
</comment>
<dbReference type="GO" id="GO:0046100">
    <property type="term" value="P:hypoxanthine metabolic process"/>
    <property type="evidence" value="ECO:0007669"/>
    <property type="project" value="TreeGrafter"/>
</dbReference>
<evidence type="ECO:0000256" key="10">
    <source>
        <dbReference type="ARBA" id="ARBA00022726"/>
    </source>
</evidence>
<evidence type="ECO:0000256" key="6">
    <source>
        <dbReference type="ARBA" id="ARBA00022490"/>
    </source>
</evidence>
<evidence type="ECO:0000256" key="2">
    <source>
        <dbReference type="ARBA" id="ARBA00004496"/>
    </source>
</evidence>
<protein>
    <recommendedName>
        <fullName evidence="5">hypoxanthine phosphoribosyltransferase</fullName>
        <ecNumber evidence="5">2.4.2.8</ecNumber>
    </recommendedName>
</protein>
<evidence type="ECO:0000256" key="12">
    <source>
        <dbReference type="ARBA" id="ARBA00022842"/>
    </source>
</evidence>
<evidence type="ECO:0000256" key="11">
    <source>
        <dbReference type="ARBA" id="ARBA00022741"/>
    </source>
</evidence>
<dbReference type="FunFam" id="3.40.50.2020:FF:000006">
    <property type="entry name" value="Hypoxanthine phosphoribosyltransferase"/>
    <property type="match status" value="1"/>
</dbReference>
<dbReference type="AlphaFoldDB" id="A0A645I2I4"/>
<dbReference type="GO" id="GO:0000166">
    <property type="term" value="F:nucleotide binding"/>
    <property type="evidence" value="ECO:0007669"/>
    <property type="project" value="UniProtKB-KW"/>
</dbReference>
<keyword evidence="11" id="KW-0547">Nucleotide-binding</keyword>
<dbReference type="GO" id="GO:0006178">
    <property type="term" value="P:guanine salvage"/>
    <property type="evidence" value="ECO:0007669"/>
    <property type="project" value="TreeGrafter"/>
</dbReference>
<proteinExistence type="inferred from homology"/>
<dbReference type="EMBL" id="VSSQ01105486">
    <property type="protein sequence ID" value="MPN45511.1"/>
    <property type="molecule type" value="Genomic_DNA"/>
</dbReference>
<dbReference type="Gene3D" id="3.40.50.2020">
    <property type="match status" value="1"/>
</dbReference>
<dbReference type="InterPro" id="IPR029057">
    <property type="entry name" value="PRTase-like"/>
</dbReference>
<dbReference type="GO" id="GO:0000287">
    <property type="term" value="F:magnesium ion binding"/>
    <property type="evidence" value="ECO:0007669"/>
    <property type="project" value="TreeGrafter"/>
</dbReference>
<accession>A0A645I2I4</accession>
<evidence type="ECO:0000256" key="5">
    <source>
        <dbReference type="ARBA" id="ARBA00011895"/>
    </source>
</evidence>
<keyword evidence="9" id="KW-0479">Metal-binding</keyword>
<evidence type="ECO:0000256" key="8">
    <source>
        <dbReference type="ARBA" id="ARBA00022679"/>
    </source>
</evidence>
<evidence type="ECO:0000256" key="7">
    <source>
        <dbReference type="ARBA" id="ARBA00022676"/>
    </source>
</evidence>
<dbReference type="CDD" id="cd06223">
    <property type="entry name" value="PRTases_typeI"/>
    <property type="match status" value="1"/>
</dbReference>
<evidence type="ECO:0000259" key="13">
    <source>
        <dbReference type="Pfam" id="PF00156"/>
    </source>
</evidence>
<comment type="pathway">
    <text evidence="3">Purine metabolism; IMP biosynthesis via salvage pathway; IMP from hypoxanthine: step 1/1.</text>
</comment>
<comment type="similarity">
    <text evidence="4">Belongs to the purine/pyrimidine phosphoribosyltransferase family.</text>
</comment>
<comment type="cofactor">
    <cofactor evidence="1">
        <name>Mg(2+)</name>
        <dbReference type="ChEBI" id="CHEBI:18420"/>
    </cofactor>
</comment>
<comment type="subcellular location">
    <subcellularLocation>
        <location evidence="2">Cytoplasm</location>
    </subcellularLocation>
</comment>
<evidence type="ECO:0000256" key="1">
    <source>
        <dbReference type="ARBA" id="ARBA00001946"/>
    </source>
</evidence>
<dbReference type="SUPFAM" id="SSF53271">
    <property type="entry name" value="PRTase-like"/>
    <property type="match status" value="1"/>
</dbReference>
<keyword evidence="10" id="KW-0660">Purine salvage</keyword>
<sequence>MQNDIQKVLISEEELRNKVAELGRQISEDYKDKNLMLVSVLKGSVVFMADLMRAITIPASIDFMSVSSYGSGVKTTGVVRIIKDLDEVLTGKDILIVEDILDSGMTLAYLKEHIGAKDAKSIRIATLLDKPERRKVNIVPDYKGFVVPDEFVVGYGLDYDEKYRNLPYVGILKPCVYEK</sequence>